<evidence type="ECO:0000256" key="1">
    <source>
        <dbReference type="SAM" id="MobiDB-lite"/>
    </source>
</evidence>
<proteinExistence type="predicted"/>
<feature type="region of interest" description="Disordered" evidence="1">
    <location>
        <begin position="132"/>
        <end position="162"/>
    </location>
</feature>
<dbReference type="EMBL" id="BAABJO010000044">
    <property type="protein sequence ID" value="GAA5139575.1"/>
    <property type="molecule type" value="Genomic_DNA"/>
</dbReference>
<gene>
    <name evidence="2" type="ORF">GCM10023320_75820</name>
</gene>
<evidence type="ECO:0008006" key="4">
    <source>
        <dbReference type="Google" id="ProtNLM"/>
    </source>
</evidence>
<reference evidence="3" key="1">
    <citation type="journal article" date="2019" name="Int. J. Syst. Evol. Microbiol.">
        <title>The Global Catalogue of Microorganisms (GCM) 10K type strain sequencing project: providing services to taxonomists for standard genome sequencing and annotation.</title>
        <authorList>
            <consortium name="The Broad Institute Genomics Platform"/>
            <consortium name="The Broad Institute Genome Sequencing Center for Infectious Disease"/>
            <person name="Wu L."/>
            <person name="Ma J."/>
        </authorList>
    </citation>
    <scope>NUCLEOTIDE SEQUENCE [LARGE SCALE GENOMIC DNA]</scope>
    <source>
        <strain evidence="3">JCM 18302</strain>
    </source>
</reference>
<evidence type="ECO:0000313" key="2">
    <source>
        <dbReference type="EMBL" id="GAA5139575.1"/>
    </source>
</evidence>
<sequence>MPHPACVPALARPLEPTGPELRALLHAAVEHVVEQVDRVRTAAAIDRSGVADLLADPAVRRPPPEQGRAVDELLAVLERAAAKGINSASGGVFAYVPGSGLVSAAVADLARAMIIAPDRSIPVAEPCSARRAASRVVEPVPHPTSRTWSPGRIAAAAKNAAS</sequence>
<dbReference type="Proteomes" id="UP001500804">
    <property type="component" value="Unassembled WGS sequence"/>
</dbReference>
<accession>A0ABP9P2U0</accession>
<name>A0ABP9P2U0_9PSEU</name>
<organism evidence="2 3">
    <name type="scientific">Pseudonocardia adelaidensis</name>
    <dbReference type="NCBI Taxonomy" id="648754"/>
    <lineage>
        <taxon>Bacteria</taxon>
        <taxon>Bacillati</taxon>
        <taxon>Actinomycetota</taxon>
        <taxon>Actinomycetes</taxon>
        <taxon>Pseudonocardiales</taxon>
        <taxon>Pseudonocardiaceae</taxon>
        <taxon>Pseudonocardia</taxon>
    </lineage>
</organism>
<protein>
    <recommendedName>
        <fullName evidence="4">Aspartate aminotransferase family protein</fullName>
    </recommendedName>
</protein>
<keyword evidence="3" id="KW-1185">Reference proteome</keyword>
<evidence type="ECO:0000313" key="3">
    <source>
        <dbReference type="Proteomes" id="UP001500804"/>
    </source>
</evidence>
<comment type="caution">
    <text evidence="2">The sequence shown here is derived from an EMBL/GenBank/DDBJ whole genome shotgun (WGS) entry which is preliminary data.</text>
</comment>